<accession>A0A0L6VAF5</accession>
<dbReference type="Proteomes" id="UP000037035">
    <property type="component" value="Unassembled WGS sequence"/>
</dbReference>
<keyword evidence="3" id="KW-1185">Reference proteome</keyword>
<protein>
    <submittedName>
        <fullName evidence="2">Uncharacterized protein</fullName>
    </submittedName>
</protein>
<keyword evidence="1" id="KW-0812">Transmembrane</keyword>
<proteinExistence type="predicted"/>
<evidence type="ECO:0000256" key="1">
    <source>
        <dbReference type="SAM" id="Phobius"/>
    </source>
</evidence>
<reference evidence="2 3" key="1">
    <citation type="submission" date="2015-08" db="EMBL/GenBank/DDBJ databases">
        <title>Next Generation Sequencing and Analysis of the Genome of Puccinia sorghi L Schw, the Causal Agent of Maize Common Rust.</title>
        <authorList>
            <person name="Rochi L."/>
            <person name="Burguener G."/>
            <person name="Darino M."/>
            <person name="Turjanski A."/>
            <person name="Kreff E."/>
            <person name="Dieguez M.J."/>
            <person name="Sacco F."/>
        </authorList>
    </citation>
    <scope>NUCLEOTIDE SEQUENCE [LARGE SCALE GENOMIC DNA]</scope>
    <source>
        <strain evidence="2 3">RO10H11247</strain>
    </source>
</reference>
<evidence type="ECO:0000313" key="3">
    <source>
        <dbReference type="Proteomes" id="UP000037035"/>
    </source>
</evidence>
<keyword evidence="1" id="KW-0472">Membrane</keyword>
<organism evidence="2 3">
    <name type="scientific">Puccinia sorghi</name>
    <dbReference type="NCBI Taxonomy" id="27349"/>
    <lineage>
        <taxon>Eukaryota</taxon>
        <taxon>Fungi</taxon>
        <taxon>Dikarya</taxon>
        <taxon>Basidiomycota</taxon>
        <taxon>Pucciniomycotina</taxon>
        <taxon>Pucciniomycetes</taxon>
        <taxon>Pucciniales</taxon>
        <taxon>Pucciniaceae</taxon>
        <taxon>Puccinia</taxon>
    </lineage>
</organism>
<evidence type="ECO:0000313" key="2">
    <source>
        <dbReference type="EMBL" id="KNZ57694.1"/>
    </source>
</evidence>
<sequence length="336" mass="38688">MGDRGEAEIYRFLEEVEERLVNLGAISPQMTHSKVFESFPCHKWECHFVAVIYHDFNVQAVVKLDRQYAWCSKSSDGLCFFLFFFFLFFFFYFFIDLGFVTKNSGKISDQAIRIIMSNPKATKICYMEKTDKDGPHLIYYHFLHHQIGSGVLEINCLLAAIQIAPTTPKREAMCSDCHAVTTCMWVKKFQFCQADKIAEINPQSKTFSVDQLLWCSICITIPKAHDRGIEEVFHDRARIYTHGRTTIKWIGKYVSTKNGTQGGSRLGDFVSQTGIEQRMYQDWEAVCLNQGWNIERKAGSGKRARDPEDWMSKILVEFSGSNEVTSNTCIVLTFRT</sequence>
<dbReference type="AlphaFoldDB" id="A0A0L6VAF5"/>
<dbReference type="EMBL" id="LAVV01006945">
    <property type="protein sequence ID" value="KNZ57694.1"/>
    <property type="molecule type" value="Genomic_DNA"/>
</dbReference>
<feature type="transmembrane region" description="Helical" evidence="1">
    <location>
        <begin position="77"/>
        <end position="95"/>
    </location>
</feature>
<keyword evidence="1" id="KW-1133">Transmembrane helix</keyword>
<dbReference type="VEuPathDB" id="FungiDB:VP01_2097g2"/>
<comment type="caution">
    <text evidence="2">The sequence shown here is derived from an EMBL/GenBank/DDBJ whole genome shotgun (WGS) entry which is preliminary data.</text>
</comment>
<name>A0A0L6VAF5_9BASI</name>
<gene>
    <name evidence="2" type="ORF">VP01_2097g2</name>
</gene>